<keyword evidence="6 9" id="KW-0133">Cell shape</keyword>
<accession>A0ABS2QYW4</accession>
<dbReference type="SMART" id="SM00257">
    <property type="entry name" value="LysM"/>
    <property type="match status" value="1"/>
</dbReference>
<evidence type="ECO:0000256" key="8">
    <source>
        <dbReference type="ARBA" id="ARBA00023316"/>
    </source>
</evidence>
<feature type="active site" description="Proton donor/acceptor" evidence="9">
    <location>
        <position position="123"/>
    </location>
</feature>
<evidence type="ECO:0000256" key="5">
    <source>
        <dbReference type="ARBA" id="ARBA00022801"/>
    </source>
</evidence>
<keyword evidence="7 9" id="KW-0573">Peptidoglycan synthesis</keyword>
<organism evidence="12 13">
    <name type="scientific">Priestia iocasae</name>
    <dbReference type="NCBI Taxonomy" id="2291674"/>
    <lineage>
        <taxon>Bacteria</taxon>
        <taxon>Bacillati</taxon>
        <taxon>Bacillota</taxon>
        <taxon>Bacilli</taxon>
        <taxon>Bacillales</taxon>
        <taxon>Bacillaceae</taxon>
        <taxon>Priestia</taxon>
    </lineage>
</organism>
<evidence type="ECO:0000259" key="10">
    <source>
        <dbReference type="PROSITE" id="PS51782"/>
    </source>
</evidence>
<sequence>MKHFVKPGESLASIAIDYRIPLSTLLAANPLPNPNVISPGQVIVIPNLPDKESIPYSIHVFLTERQLELRDKGDVVKTYPIAVGKMLSATPIGNFVIVNREPNPGGPFGTMWLSLSKISYGIHGTNNPSSIGKAVSKGCIRMYNKDVNELASIVPNGTGVYIRPSRLLS</sequence>
<dbReference type="SUPFAM" id="SSF141523">
    <property type="entry name" value="L,D-transpeptidase catalytic domain-like"/>
    <property type="match status" value="1"/>
</dbReference>
<evidence type="ECO:0000313" key="13">
    <source>
        <dbReference type="Proteomes" id="UP000809829"/>
    </source>
</evidence>
<gene>
    <name evidence="12" type="ORF">JOC83_003538</name>
</gene>
<dbReference type="Proteomes" id="UP000809829">
    <property type="component" value="Unassembled WGS sequence"/>
</dbReference>
<dbReference type="Pfam" id="PF01476">
    <property type="entry name" value="LysM"/>
    <property type="match status" value="1"/>
</dbReference>
<keyword evidence="13" id="KW-1185">Reference proteome</keyword>
<protein>
    <submittedName>
        <fullName evidence="12">Lipoprotein-anchoring transpeptidase ErfK/SrfK</fullName>
    </submittedName>
</protein>
<keyword evidence="12" id="KW-0449">Lipoprotein</keyword>
<dbReference type="PANTHER" id="PTHR30582:SF24">
    <property type="entry name" value="L,D-TRANSPEPTIDASE ERFK_SRFK-RELATED"/>
    <property type="match status" value="1"/>
</dbReference>
<comment type="caution">
    <text evidence="12">The sequence shown here is derived from an EMBL/GenBank/DDBJ whole genome shotgun (WGS) entry which is preliminary data.</text>
</comment>
<dbReference type="SUPFAM" id="SSF54106">
    <property type="entry name" value="LysM domain"/>
    <property type="match status" value="1"/>
</dbReference>
<dbReference type="InterPro" id="IPR005490">
    <property type="entry name" value="LD_TPept_cat_dom"/>
</dbReference>
<evidence type="ECO:0000256" key="6">
    <source>
        <dbReference type="ARBA" id="ARBA00022960"/>
    </source>
</evidence>
<dbReference type="Gene3D" id="3.10.350.10">
    <property type="entry name" value="LysM domain"/>
    <property type="match status" value="1"/>
</dbReference>
<dbReference type="CDD" id="cd00118">
    <property type="entry name" value="LysM"/>
    <property type="match status" value="1"/>
</dbReference>
<evidence type="ECO:0000256" key="2">
    <source>
        <dbReference type="ARBA" id="ARBA00005992"/>
    </source>
</evidence>
<dbReference type="PROSITE" id="PS52029">
    <property type="entry name" value="LD_TPASE"/>
    <property type="match status" value="1"/>
</dbReference>
<dbReference type="InterPro" id="IPR018392">
    <property type="entry name" value="LysM"/>
</dbReference>
<dbReference type="CDD" id="cd16913">
    <property type="entry name" value="YkuD_like"/>
    <property type="match status" value="1"/>
</dbReference>
<keyword evidence="8 9" id="KW-0961">Cell wall biogenesis/degradation</keyword>
<keyword evidence="4" id="KW-0808">Transferase</keyword>
<dbReference type="RefSeq" id="WP_205188681.1">
    <property type="nucleotide sequence ID" value="NZ_JAFBFC010000008.1"/>
</dbReference>
<dbReference type="Pfam" id="PF03734">
    <property type="entry name" value="YkuD"/>
    <property type="match status" value="1"/>
</dbReference>
<evidence type="ECO:0000256" key="1">
    <source>
        <dbReference type="ARBA" id="ARBA00004752"/>
    </source>
</evidence>
<dbReference type="InterPro" id="IPR036779">
    <property type="entry name" value="LysM_dom_sf"/>
</dbReference>
<name>A0ABS2QYW4_9BACI</name>
<evidence type="ECO:0000256" key="7">
    <source>
        <dbReference type="ARBA" id="ARBA00022984"/>
    </source>
</evidence>
<evidence type="ECO:0000256" key="4">
    <source>
        <dbReference type="ARBA" id="ARBA00022679"/>
    </source>
</evidence>
<dbReference type="PROSITE" id="PS51782">
    <property type="entry name" value="LYSM"/>
    <property type="match status" value="1"/>
</dbReference>
<proteinExistence type="inferred from homology"/>
<evidence type="ECO:0000259" key="11">
    <source>
        <dbReference type="PROSITE" id="PS52029"/>
    </source>
</evidence>
<feature type="active site" description="Nucleophile" evidence="9">
    <location>
        <position position="139"/>
    </location>
</feature>
<feature type="domain" description="LysM" evidence="10">
    <location>
        <begin position="1"/>
        <end position="45"/>
    </location>
</feature>
<evidence type="ECO:0000256" key="9">
    <source>
        <dbReference type="PROSITE-ProRule" id="PRU01373"/>
    </source>
</evidence>
<keyword evidence="3" id="KW-0328">Glycosyltransferase</keyword>
<reference evidence="12 13" key="1">
    <citation type="submission" date="2021-01" db="EMBL/GenBank/DDBJ databases">
        <title>Genomic Encyclopedia of Type Strains, Phase IV (KMG-IV): sequencing the most valuable type-strain genomes for metagenomic binning, comparative biology and taxonomic classification.</title>
        <authorList>
            <person name="Goeker M."/>
        </authorList>
    </citation>
    <scope>NUCLEOTIDE SEQUENCE [LARGE SCALE GENOMIC DNA]</scope>
    <source>
        <strain evidence="12 13">DSM 104297</strain>
    </source>
</reference>
<dbReference type="InterPro" id="IPR038063">
    <property type="entry name" value="Transpep_catalytic_dom"/>
</dbReference>
<evidence type="ECO:0000256" key="3">
    <source>
        <dbReference type="ARBA" id="ARBA00022676"/>
    </source>
</evidence>
<comment type="similarity">
    <text evidence="2">Belongs to the YkuD family.</text>
</comment>
<keyword evidence="5" id="KW-0378">Hydrolase</keyword>
<dbReference type="Gene3D" id="2.40.440.10">
    <property type="entry name" value="L,D-transpeptidase catalytic domain-like"/>
    <property type="match status" value="1"/>
</dbReference>
<evidence type="ECO:0000313" key="12">
    <source>
        <dbReference type="EMBL" id="MBM7704679.1"/>
    </source>
</evidence>
<dbReference type="PANTHER" id="PTHR30582">
    <property type="entry name" value="L,D-TRANSPEPTIDASE"/>
    <property type="match status" value="1"/>
</dbReference>
<feature type="domain" description="L,D-TPase catalytic" evidence="11">
    <location>
        <begin position="56"/>
        <end position="163"/>
    </location>
</feature>
<dbReference type="InterPro" id="IPR050979">
    <property type="entry name" value="LD-transpeptidase"/>
</dbReference>
<dbReference type="EMBL" id="JAFBFC010000008">
    <property type="protein sequence ID" value="MBM7704679.1"/>
    <property type="molecule type" value="Genomic_DNA"/>
</dbReference>
<comment type="pathway">
    <text evidence="1 9">Cell wall biogenesis; peptidoglycan biosynthesis.</text>
</comment>